<dbReference type="GO" id="GO:0006310">
    <property type="term" value="P:DNA recombination"/>
    <property type="evidence" value="ECO:0007669"/>
    <property type="project" value="UniProtKB-KW"/>
</dbReference>
<dbReference type="PANTHER" id="PTHR30563:SF0">
    <property type="entry name" value="DNA RECOMBINATION PROTEIN RMUC"/>
    <property type="match status" value="1"/>
</dbReference>
<evidence type="ECO:0000256" key="3">
    <source>
        <dbReference type="ARBA" id="ARBA00023054"/>
    </source>
</evidence>
<keyword evidence="6" id="KW-1185">Reference proteome</keyword>
<dbReference type="KEGG" id="eio:H9L01_03235"/>
<evidence type="ECO:0000256" key="4">
    <source>
        <dbReference type="ARBA" id="ARBA00023172"/>
    </source>
</evidence>
<dbReference type="AlphaFoldDB" id="A0A7G9S0M1"/>
<reference evidence="5 6" key="1">
    <citation type="submission" date="2020-08" db="EMBL/GenBank/DDBJ databases">
        <title>Genome sequence of Erysipelothrix inopinata DSM 15511T.</title>
        <authorList>
            <person name="Hyun D.-W."/>
            <person name="Bae J.-W."/>
        </authorList>
    </citation>
    <scope>NUCLEOTIDE SEQUENCE [LARGE SCALE GENOMIC DNA]</scope>
    <source>
        <strain evidence="5 6">DSM 15511</strain>
    </source>
</reference>
<evidence type="ECO:0000313" key="5">
    <source>
        <dbReference type="EMBL" id="QNN61396.1"/>
    </source>
</evidence>
<dbReference type="Proteomes" id="UP000515928">
    <property type="component" value="Chromosome"/>
</dbReference>
<dbReference type="EMBL" id="CP060715">
    <property type="protein sequence ID" value="QNN61396.1"/>
    <property type="molecule type" value="Genomic_DNA"/>
</dbReference>
<keyword evidence="4" id="KW-0233">DNA recombination</keyword>
<comment type="function">
    <text evidence="1">Involved in DNA recombination.</text>
</comment>
<dbReference type="Pfam" id="PF02646">
    <property type="entry name" value="RmuC"/>
    <property type="match status" value="1"/>
</dbReference>
<dbReference type="RefSeq" id="WP_187534596.1">
    <property type="nucleotide sequence ID" value="NZ_CBCSHU010000006.1"/>
</dbReference>
<keyword evidence="3" id="KW-0175">Coiled coil</keyword>
<dbReference type="PANTHER" id="PTHR30563">
    <property type="entry name" value="DNA RECOMBINATION PROTEIN RMUC"/>
    <property type="match status" value="1"/>
</dbReference>
<comment type="similarity">
    <text evidence="2">Belongs to the RmuC family.</text>
</comment>
<evidence type="ECO:0000256" key="1">
    <source>
        <dbReference type="ARBA" id="ARBA00003416"/>
    </source>
</evidence>
<evidence type="ECO:0000256" key="2">
    <source>
        <dbReference type="ARBA" id="ARBA00009840"/>
    </source>
</evidence>
<proteinExistence type="inferred from homology"/>
<sequence length="405" mass="46766">MDIILIVLCSLILILLVFILVLLKKPKSDDKDLQLQMQSLLHSMQEFEYQSQESLNQKFNQFTDRMDQRITGLDQRNSQFEKATATNLVQFQDKLNQTMNQQFTSLQETVERRLLLMDQKVNQNLEDGFKKTNETFTNIVSRLSKIDEAQKKIDALSTDIISLQDILTDKKTRGAFGEIQLHQIFASIFGDRNDKVYQLQYSFDTGVRSDAVLFAPEPLGTIAIDSKFPLENYQRMVDTPPNSAENLQAKRMFVQDCKKHIDAISQKYIIPGVTSDQAIMFVPAEAVFATIHAYHPEIITYSQQKRVWIVSPTTLMSTLTTIQTILINMERDKYAAIIQQELKQLGVEFTRYKERWSALERRMDGIHEDFKKINITSDKITKRFDAISNVDLDTHQSISIDDSEN</sequence>
<evidence type="ECO:0000313" key="6">
    <source>
        <dbReference type="Proteomes" id="UP000515928"/>
    </source>
</evidence>
<dbReference type="InterPro" id="IPR003798">
    <property type="entry name" value="DNA_recombination_RmuC"/>
</dbReference>
<organism evidence="5 6">
    <name type="scientific">Erysipelothrix inopinata</name>
    <dbReference type="NCBI Taxonomy" id="225084"/>
    <lineage>
        <taxon>Bacteria</taxon>
        <taxon>Bacillati</taxon>
        <taxon>Bacillota</taxon>
        <taxon>Erysipelotrichia</taxon>
        <taxon>Erysipelotrichales</taxon>
        <taxon>Erysipelotrichaceae</taxon>
        <taxon>Erysipelothrix</taxon>
    </lineage>
</organism>
<protein>
    <submittedName>
        <fullName evidence="5">DNA recombination protein RmuC</fullName>
    </submittedName>
</protein>
<name>A0A7G9S0M1_9FIRM</name>
<accession>A0A7G9S0M1</accession>
<gene>
    <name evidence="5" type="ORF">H9L01_03235</name>
</gene>